<dbReference type="AlphaFoldDB" id="A0A0F9TUP0"/>
<reference evidence="1" key="1">
    <citation type="journal article" date="2015" name="Nature">
        <title>Complex archaea that bridge the gap between prokaryotes and eukaryotes.</title>
        <authorList>
            <person name="Spang A."/>
            <person name="Saw J.H."/>
            <person name="Jorgensen S.L."/>
            <person name="Zaremba-Niedzwiedzka K."/>
            <person name="Martijn J."/>
            <person name="Lind A.E."/>
            <person name="van Eijk R."/>
            <person name="Schleper C."/>
            <person name="Guy L."/>
            <person name="Ettema T.J."/>
        </authorList>
    </citation>
    <scope>NUCLEOTIDE SEQUENCE</scope>
</reference>
<dbReference type="EMBL" id="LAZR01001412">
    <property type="protein sequence ID" value="KKN45093.1"/>
    <property type="molecule type" value="Genomic_DNA"/>
</dbReference>
<comment type="caution">
    <text evidence="1">The sequence shown here is derived from an EMBL/GenBank/DDBJ whole genome shotgun (WGS) entry which is preliminary data.</text>
</comment>
<accession>A0A0F9TUP0</accession>
<gene>
    <name evidence="1" type="ORF">LCGC14_0686750</name>
</gene>
<organism evidence="1">
    <name type="scientific">marine sediment metagenome</name>
    <dbReference type="NCBI Taxonomy" id="412755"/>
    <lineage>
        <taxon>unclassified sequences</taxon>
        <taxon>metagenomes</taxon>
        <taxon>ecological metagenomes</taxon>
    </lineage>
</organism>
<proteinExistence type="predicted"/>
<name>A0A0F9TUP0_9ZZZZ</name>
<evidence type="ECO:0000313" key="1">
    <source>
        <dbReference type="EMBL" id="KKN45093.1"/>
    </source>
</evidence>
<sequence length="354" mass="40090">MIEEVTRFKELLGRYLEIDDMQAVDIVIAAAVSHKIPLTEMLWLRIIGASGSGKTELLRTLSSLEGYSTTIESITPGAIRRGYQYKRKGENQRPLLERIDGQLVITKEFAIILTKNNDTQKEIFGLLRGVHDGELDCDYGSEEGHLHQESRFDWILGTTQFIERQRMLETQLGSRFVDLRWGSPIGEERAVEKAANNDGSIKAIRGELNVAMSSIVINTVAYPKPEIEYLSGLAVLAARLRTPVERDTRTGDIYDIPQPELGTRFGMALSRIARGLLMIGIQMDDIKPYMVRMVRDCMTYKRAGVVRAWLKGIERQRDIADSMKLSASYINRTIEDLRLLGVSRESVQILRKKT</sequence>
<protein>
    <submittedName>
        <fullName evidence="1">Uncharacterized protein</fullName>
    </submittedName>
</protein>